<feature type="signal peptide" evidence="2">
    <location>
        <begin position="1"/>
        <end position="21"/>
    </location>
</feature>
<dbReference type="STRING" id="4537.A0A0E0L9G5"/>
<sequence length="94" mass="10151">MAPQIPIFFFFLLALAAGVRGETGVGVGDGNVEYNCVYTVFVRTGSAWKGGTDSTIGPKQCQLKYTPSDNAGGGADEAEEDYKEELRASIRFHR</sequence>
<evidence type="ECO:0000313" key="4">
    <source>
        <dbReference type="Proteomes" id="UP000026962"/>
    </source>
</evidence>
<reference evidence="3" key="2">
    <citation type="submission" date="2018-05" db="EMBL/GenBank/DDBJ databases">
        <title>OpunRS2 (Oryza punctata Reference Sequence Version 2).</title>
        <authorList>
            <person name="Zhang J."/>
            <person name="Kudrna D."/>
            <person name="Lee S."/>
            <person name="Talag J."/>
            <person name="Welchert J."/>
            <person name="Wing R.A."/>
        </authorList>
    </citation>
    <scope>NUCLEOTIDE SEQUENCE [LARGE SCALE GENOMIC DNA]</scope>
</reference>
<evidence type="ECO:0000313" key="3">
    <source>
        <dbReference type="EnsemblPlants" id="OPUNC06G07430.1"/>
    </source>
</evidence>
<dbReference type="EnsemblPlants" id="OPUNC06G07430.1">
    <property type="protein sequence ID" value="OPUNC06G07430.1"/>
    <property type="gene ID" value="OPUNC06G07430"/>
</dbReference>
<proteinExistence type="predicted"/>
<dbReference type="Proteomes" id="UP000026962">
    <property type="component" value="Chromosome 6"/>
</dbReference>
<keyword evidence="2" id="KW-0732">Signal</keyword>
<evidence type="ECO:0000256" key="1">
    <source>
        <dbReference type="SAM" id="MobiDB-lite"/>
    </source>
</evidence>
<feature type="chain" id="PRO_5002366405" evidence="2">
    <location>
        <begin position="22"/>
        <end position="94"/>
    </location>
</feature>
<protein>
    <submittedName>
        <fullName evidence="3">Uncharacterized protein</fullName>
    </submittedName>
</protein>
<feature type="region of interest" description="Disordered" evidence="1">
    <location>
        <begin position="60"/>
        <end position="80"/>
    </location>
</feature>
<dbReference type="AlphaFoldDB" id="A0A0E0L9G5"/>
<dbReference type="HOGENOM" id="CLU_2389958_0_0_1"/>
<keyword evidence="4" id="KW-1185">Reference proteome</keyword>
<organism evidence="3">
    <name type="scientific">Oryza punctata</name>
    <name type="common">Red rice</name>
    <dbReference type="NCBI Taxonomy" id="4537"/>
    <lineage>
        <taxon>Eukaryota</taxon>
        <taxon>Viridiplantae</taxon>
        <taxon>Streptophyta</taxon>
        <taxon>Embryophyta</taxon>
        <taxon>Tracheophyta</taxon>
        <taxon>Spermatophyta</taxon>
        <taxon>Magnoliopsida</taxon>
        <taxon>Liliopsida</taxon>
        <taxon>Poales</taxon>
        <taxon>Poaceae</taxon>
        <taxon>BOP clade</taxon>
        <taxon>Oryzoideae</taxon>
        <taxon>Oryzeae</taxon>
        <taxon>Oryzinae</taxon>
        <taxon>Oryza</taxon>
    </lineage>
</organism>
<accession>A0A0E0L9G5</accession>
<dbReference type="Gramene" id="OPUNC06G07430.1">
    <property type="protein sequence ID" value="OPUNC06G07430.1"/>
    <property type="gene ID" value="OPUNC06G07430"/>
</dbReference>
<feature type="compositionally biased region" description="Polar residues" evidence="1">
    <location>
        <begin position="60"/>
        <end position="69"/>
    </location>
</feature>
<reference evidence="3" key="1">
    <citation type="submission" date="2015-04" db="UniProtKB">
        <authorList>
            <consortium name="EnsemblPlants"/>
        </authorList>
    </citation>
    <scope>IDENTIFICATION</scope>
</reference>
<evidence type="ECO:0000256" key="2">
    <source>
        <dbReference type="SAM" id="SignalP"/>
    </source>
</evidence>
<name>A0A0E0L9G5_ORYPU</name>